<accession>A0A926HUD6</accession>
<dbReference type="PROSITE" id="PS50977">
    <property type="entry name" value="HTH_TETR_2"/>
    <property type="match status" value="1"/>
</dbReference>
<feature type="domain" description="HTH tetR-type" evidence="3">
    <location>
        <begin position="8"/>
        <end position="68"/>
    </location>
</feature>
<evidence type="ECO:0000259" key="3">
    <source>
        <dbReference type="PROSITE" id="PS50977"/>
    </source>
</evidence>
<dbReference type="EMBL" id="JACRSP010000002">
    <property type="protein sequence ID" value="MBC8535835.1"/>
    <property type="molecule type" value="Genomic_DNA"/>
</dbReference>
<evidence type="ECO:0000256" key="1">
    <source>
        <dbReference type="ARBA" id="ARBA00023125"/>
    </source>
</evidence>
<dbReference type="InterPro" id="IPR009057">
    <property type="entry name" value="Homeodomain-like_sf"/>
</dbReference>
<sequence>MEQSKHREFLQQCMYTALIKLMREKPFAKISVGELCERAGVSRMTYYRSYRRKEAILWQHSDQSFETYYSWLLNQRDLSTYEAFLSIFRYIHQQEMEFCETIIHAGVESLLMEQFFGYFDRMLSQAPLANPPSPYGRSFLAGGLYKMLFDWLKNGADVPAEEMARTLMKTVGLKGDCKSRFHDREALP</sequence>
<dbReference type="InterPro" id="IPR039532">
    <property type="entry name" value="TetR_C_Firmicutes"/>
</dbReference>
<dbReference type="RefSeq" id="WP_249299580.1">
    <property type="nucleotide sequence ID" value="NZ_JACRSP010000002.1"/>
</dbReference>
<name>A0A926HUD6_9FIRM</name>
<dbReference type="Pfam" id="PF00440">
    <property type="entry name" value="TetR_N"/>
    <property type="match status" value="1"/>
</dbReference>
<keyword evidence="5" id="KW-1185">Reference proteome</keyword>
<evidence type="ECO:0000313" key="5">
    <source>
        <dbReference type="Proteomes" id="UP000620366"/>
    </source>
</evidence>
<organism evidence="4 5">
    <name type="scientific">Feifania hominis</name>
    <dbReference type="NCBI Taxonomy" id="2763660"/>
    <lineage>
        <taxon>Bacteria</taxon>
        <taxon>Bacillati</taxon>
        <taxon>Bacillota</taxon>
        <taxon>Clostridia</taxon>
        <taxon>Eubacteriales</taxon>
        <taxon>Feifaniaceae</taxon>
        <taxon>Feifania</taxon>
    </lineage>
</organism>
<feature type="DNA-binding region" description="H-T-H motif" evidence="2">
    <location>
        <begin position="31"/>
        <end position="50"/>
    </location>
</feature>
<proteinExistence type="predicted"/>
<keyword evidence="1 2" id="KW-0238">DNA-binding</keyword>
<comment type="caution">
    <text evidence="4">The sequence shown here is derived from an EMBL/GenBank/DDBJ whole genome shotgun (WGS) entry which is preliminary data.</text>
</comment>
<dbReference type="Proteomes" id="UP000620366">
    <property type="component" value="Unassembled WGS sequence"/>
</dbReference>
<evidence type="ECO:0000256" key="2">
    <source>
        <dbReference type="PROSITE-ProRule" id="PRU00335"/>
    </source>
</evidence>
<dbReference type="InterPro" id="IPR001647">
    <property type="entry name" value="HTH_TetR"/>
</dbReference>
<gene>
    <name evidence="4" type="ORF">H8695_03910</name>
</gene>
<dbReference type="Gene3D" id="1.10.357.10">
    <property type="entry name" value="Tetracycline Repressor, domain 2"/>
    <property type="match status" value="1"/>
</dbReference>
<dbReference type="GO" id="GO:0003677">
    <property type="term" value="F:DNA binding"/>
    <property type="evidence" value="ECO:0007669"/>
    <property type="project" value="UniProtKB-UniRule"/>
</dbReference>
<dbReference type="SUPFAM" id="SSF46689">
    <property type="entry name" value="Homeodomain-like"/>
    <property type="match status" value="1"/>
</dbReference>
<dbReference type="AlphaFoldDB" id="A0A926HUD6"/>
<evidence type="ECO:0000313" key="4">
    <source>
        <dbReference type="EMBL" id="MBC8535835.1"/>
    </source>
</evidence>
<dbReference type="Pfam" id="PF14278">
    <property type="entry name" value="TetR_C_8"/>
    <property type="match status" value="1"/>
</dbReference>
<protein>
    <submittedName>
        <fullName evidence="4">TetR/AcrR family transcriptional regulator C-terminal domain-containing protein</fullName>
    </submittedName>
</protein>
<reference evidence="4" key="1">
    <citation type="submission" date="2020-08" db="EMBL/GenBank/DDBJ databases">
        <title>Genome public.</title>
        <authorList>
            <person name="Liu C."/>
            <person name="Sun Q."/>
        </authorList>
    </citation>
    <scope>NUCLEOTIDE SEQUENCE</scope>
    <source>
        <strain evidence="4">BX7</strain>
    </source>
</reference>